<comment type="caution">
    <text evidence="8">Lacks conserved residue(s) required for the propagation of feature annotation.</text>
</comment>
<feature type="region of interest" description="Disordered" evidence="9">
    <location>
        <begin position="457"/>
        <end position="476"/>
    </location>
</feature>
<dbReference type="PROSITE" id="PS01209">
    <property type="entry name" value="LDLRA_1"/>
    <property type="match status" value="1"/>
</dbReference>
<dbReference type="Pfam" id="PF00057">
    <property type="entry name" value="Ldl_recept_a"/>
    <property type="match status" value="1"/>
</dbReference>
<organism evidence="14 15">
    <name type="scientific">Nicrophorus vespilloides</name>
    <name type="common">Boreal carrion beetle</name>
    <dbReference type="NCBI Taxonomy" id="110193"/>
    <lineage>
        <taxon>Eukaryota</taxon>
        <taxon>Metazoa</taxon>
        <taxon>Ecdysozoa</taxon>
        <taxon>Arthropoda</taxon>
        <taxon>Hexapoda</taxon>
        <taxon>Insecta</taxon>
        <taxon>Pterygota</taxon>
        <taxon>Neoptera</taxon>
        <taxon>Endopterygota</taxon>
        <taxon>Coleoptera</taxon>
        <taxon>Polyphaga</taxon>
        <taxon>Staphyliniformia</taxon>
        <taxon>Silphidae</taxon>
        <taxon>Nicrophorinae</taxon>
        <taxon>Nicrophorus</taxon>
    </lineage>
</organism>
<feature type="domain" description="Apple" evidence="12">
    <location>
        <begin position="39"/>
        <end position="124"/>
    </location>
</feature>
<keyword evidence="7" id="KW-0325">Glycoprotein</keyword>
<dbReference type="SMART" id="SM00765">
    <property type="entry name" value="MANEC"/>
    <property type="match status" value="1"/>
</dbReference>
<dbReference type="Proteomes" id="UP000695000">
    <property type="component" value="Unplaced"/>
</dbReference>
<evidence type="ECO:0000256" key="8">
    <source>
        <dbReference type="PROSITE-ProRule" id="PRU00124"/>
    </source>
</evidence>
<dbReference type="Gene3D" id="4.10.400.10">
    <property type="entry name" value="Low-density Lipoprotein Receptor"/>
    <property type="match status" value="1"/>
</dbReference>
<dbReference type="Pfam" id="PF07502">
    <property type="entry name" value="MANEC"/>
    <property type="match status" value="1"/>
</dbReference>
<keyword evidence="4 10" id="KW-1133">Transmembrane helix</keyword>
<keyword evidence="2 10" id="KW-0812">Transmembrane</keyword>
<dbReference type="InterPro" id="IPR003609">
    <property type="entry name" value="Pan_app"/>
</dbReference>
<evidence type="ECO:0000313" key="14">
    <source>
        <dbReference type="Proteomes" id="UP000695000"/>
    </source>
</evidence>
<evidence type="ECO:0000256" key="7">
    <source>
        <dbReference type="ARBA" id="ARBA00023180"/>
    </source>
</evidence>
<evidence type="ECO:0000256" key="6">
    <source>
        <dbReference type="ARBA" id="ARBA00023157"/>
    </source>
</evidence>
<feature type="chain" id="PRO_5047472465" evidence="11">
    <location>
        <begin position="21"/>
        <end position="552"/>
    </location>
</feature>
<keyword evidence="6" id="KW-1015">Disulfide bond</keyword>
<dbReference type="InterPro" id="IPR011106">
    <property type="entry name" value="MANSC_N"/>
</dbReference>
<dbReference type="InterPro" id="IPR002172">
    <property type="entry name" value="LDrepeatLR_classA_rpt"/>
</dbReference>
<sequence length="552" mass="63082">MASNVFLEILILVNVFFIKGFTSETGVISKISDVDVQTCIENFDIHKDKIIRTQDSRAMGAKYLNEIDLDSREECLRLCCETENCDVFVYEEKKAGSCYLFQCGPPEDFKCKFAHHVNYTSAVLAVNRHLPDLESQIRLTKHEEDLTKLRSFTFKKPEVKLETTTVTTTTTRKAILKTKTPETKRKCSNYQFECRSTGECIAIYNACDGIPQCADGSDEAPELRCPESTTLTPVISIKKTPIETKSNAPDDKSRIVPYQSVQQEEVYKAQMMQHPQDFLKPDPLLNPLHSRNYNAHQIPQYQQYMPPQQQQQPPNWGARELPPPVYADKNSHIFNHKEVGLQVSDVGEARYNKYKGAMQTLHRALGYGNNAGQLQYVDTRDYGKIPSYYGSEVYRQPPILPPNWEKPQPPVYRKDSNIQPVYIDEQRPSVEEPKWTQETLKHEQDKMAHELKHSKEHFETDKKKTESHQSHSSSHSHYAVVAEYKTTADEVEDGIVPIPGGALLSLIIGFIVMICLGILIACRTKAMRARRYSRKGKSYAHDADYLVNGMYL</sequence>
<evidence type="ECO:0000256" key="3">
    <source>
        <dbReference type="ARBA" id="ARBA00022729"/>
    </source>
</evidence>
<dbReference type="PANTHER" id="PTHR46876">
    <property type="entry name" value="LOW-DENSITY LIPOPROTEIN RECEPTOR-RELATED PROTEIN 11"/>
    <property type="match status" value="1"/>
</dbReference>
<evidence type="ECO:0000256" key="1">
    <source>
        <dbReference type="ARBA" id="ARBA00004479"/>
    </source>
</evidence>
<evidence type="ECO:0000313" key="15">
    <source>
        <dbReference type="RefSeq" id="XP_017775988.1"/>
    </source>
</evidence>
<proteinExistence type="predicted"/>
<evidence type="ECO:0000256" key="10">
    <source>
        <dbReference type="SAM" id="Phobius"/>
    </source>
</evidence>
<keyword evidence="3 11" id="KW-0732">Signal</keyword>
<evidence type="ECO:0000256" key="4">
    <source>
        <dbReference type="ARBA" id="ARBA00022989"/>
    </source>
</evidence>
<dbReference type="InterPro" id="IPR023415">
    <property type="entry name" value="LDLR_class-A_CS"/>
</dbReference>
<feature type="signal peptide" evidence="11">
    <location>
        <begin position="1"/>
        <end position="20"/>
    </location>
</feature>
<name>A0ABM1MN38_NICVS</name>
<dbReference type="InterPro" id="IPR036055">
    <property type="entry name" value="LDL_receptor-like_sf"/>
</dbReference>
<evidence type="ECO:0000256" key="9">
    <source>
        <dbReference type="SAM" id="MobiDB-lite"/>
    </source>
</evidence>
<keyword evidence="5 10" id="KW-0472">Membrane</keyword>
<keyword evidence="14" id="KW-1185">Reference proteome</keyword>
<evidence type="ECO:0000256" key="2">
    <source>
        <dbReference type="ARBA" id="ARBA00022692"/>
    </source>
</evidence>
<evidence type="ECO:0000259" key="12">
    <source>
        <dbReference type="PROSITE" id="PS50948"/>
    </source>
</evidence>
<comment type="subcellular location">
    <subcellularLocation>
        <location evidence="1">Membrane</location>
        <topology evidence="1">Single-pass type I membrane protein</topology>
    </subcellularLocation>
</comment>
<dbReference type="PANTHER" id="PTHR46876:SF1">
    <property type="entry name" value="LOW-DENSITY LIPOPROTEIN RECEPTOR-RELATED PROTEIN 11"/>
    <property type="match status" value="1"/>
</dbReference>
<gene>
    <name evidence="15" type="primary">LOC108562229</name>
</gene>
<dbReference type="PROSITE" id="PS50068">
    <property type="entry name" value="LDLRA_2"/>
    <property type="match status" value="1"/>
</dbReference>
<dbReference type="CDD" id="cd00112">
    <property type="entry name" value="LDLa"/>
    <property type="match status" value="1"/>
</dbReference>
<dbReference type="SMART" id="SM00192">
    <property type="entry name" value="LDLa"/>
    <property type="match status" value="1"/>
</dbReference>
<feature type="compositionally biased region" description="Basic and acidic residues" evidence="9">
    <location>
        <begin position="457"/>
        <end position="469"/>
    </location>
</feature>
<reference evidence="15" key="1">
    <citation type="submission" date="2025-08" db="UniProtKB">
        <authorList>
            <consortium name="RefSeq"/>
        </authorList>
    </citation>
    <scope>IDENTIFICATION</scope>
    <source>
        <tissue evidence="15">Whole Larva</tissue>
    </source>
</reference>
<feature type="transmembrane region" description="Helical" evidence="10">
    <location>
        <begin position="502"/>
        <end position="522"/>
    </location>
</feature>
<dbReference type="InterPro" id="IPR013980">
    <property type="entry name" value="MANSC_dom"/>
</dbReference>
<protein>
    <submittedName>
        <fullName evidence="15">Uncharacterized protein LOC108562229 isoform X1</fullName>
    </submittedName>
</protein>
<feature type="domain" description="MANSC" evidence="13">
    <location>
        <begin position="45"/>
        <end position="122"/>
    </location>
</feature>
<evidence type="ECO:0000259" key="13">
    <source>
        <dbReference type="PROSITE" id="PS50986"/>
    </source>
</evidence>
<evidence type="ECO:0000256" key="11">
    <source>
        <dbReference type="SAM" id="SignalP"/>
    </source>
</evidence>
<accession>A0ABM1MN38</accession>
<dbReference type="PROSITE" id="PS50986">
    <property type="entry name" value="MANSC"/>
    <property type="match status" value="1"/>
</dbReference>
<dbReference type="SUPFAM" id="SSF57424">
    <property type="entry name" value="LDL receptor-like module"/>
    <property type="match status" value="1"/>
</dbReference>
<dbReference type="PROSITE" id="PS50948">
    <property type="entry name" value="PAN"/>
    <property type="match status" value="1"/>
</dbReference>
<dbReference type="RefSeq" id="XP_017775988.1">
    <property type="nucleotide sequence ID" value="XM_017920499.1"/>
</dbReference>
<evidence type="ECO:0000256" key="5">
    <source>
        <dbReference type="ARBA" id="ARBA00023136"/>
    </source>
</evidence>
<dbReference type="GeneID" id="108562229"/>